<evidence type="ECO:0000256" key="1">
    <source>
        <dbReference type="ARBA" id="ARBA00004123"/>
    </source>
</evidence>
<evidence type="ECO:0000256" key="15">
    <source>
        <dbReference type="ARBA" id="ARBA00081139"/>
    </source>
</evidence>
<dbReference type="InterPro" id="IPR011259">
    <property type="entry name" value="ERM_C_dom"/>
</dbReference>
<dbReference type="PANTHER" id="PTHR23281">
    <property type="entry name" value="MERLIN/MOESIN/EZRIN/RADIXIN"/>
    <property type="match status" value="1"/>
</dbReference>
<evidence type="ECO:0000256" key="10">
    <source>
        <dbReference type="ARBA" id="ARBA00023242"/>
    </source>
</evidence>
<reference evidence="19" key="1">
    <citation type="submission" date="2004-08" db="EMBL/GenBank/DDBJ databases">
        <title>Xenopus merlin.</title>
        <authorList>
            <person name="Mangos S."/>
            <person name="Kelly G.M."/>
        </authorList>
    </citation>
    <scope>NUCLEOTIDE SEQUENCE</scope>
</reference>
<dbReference type="GO" id="GO:0042995">
    <property type="term" value="C:cell projection"/>
    <property type="evidence" value="ECO:0007669"/>
    <property type="project" value="UniProtKB-SubCell"/>
</dbReference>
<dbReference type="Gene3D" id="1.20.5.450">
    <property type="match status" value="1"/>
</dbReference>
<dbReference type="FunFam" id="3.10.20.90:FF:000103">
    <property type="entry name" value="Merlin isoform 2"/>
    <property type="match status" value="1"/>
</dbReference>
<dbReference type="SUPFAM" id="SSF54236">
    <property type="entry name" value="Ubiquitin-like"/>
    <property type="match status" value="1"/>
</dbReference>
<dbReference type="AlphaFoldDB" id="Q64F50"/>
<evidence type="ECO:0000256" key="13">
    <source>
        <dbReference type="ARBA" id="ARBA00077870"/>
    </source>
</evidence>
<sequence>MAEAITSRMSFTSLKRKQPKTFTVRIITMDAEMEFNCEMKWKGKDLFDLVCRTLGLRETWFFGLQYTIKDTIAWLRWIKKVLGHDVPKEEPVTFHFLAKFYPENVEEELVQDITQHLFFLQVKKQILEEKIYCPPEASVLLASYAVQAKYGDYDPSVHKRGFLAEEELLPKRVINLYQMTPEMWEERITAWYAEHRGRTRDEAEMEYLKIAQDTEMYGVNYFLIRNKKGTELLLGVDALGLHIYDLENRLTPKTSFPWNEIRNISYSDKEFTIKPLEKKIDVFKFNSSKLRVNKLILQLCIGNHDLFMRRRKADSLEVQQMKAQAREEKARKQMERQRLAREKQLREEAERIADELERRLLQLKDEAQMANDALMRSEETADLLAEKAQITEEEAKLLAQKAAEAEQEMQRIKVTAIRNEGGKTELMEQKVLETEMLALKMAEESERRVKEAEQLKQDLQESRDSERRAKQKLLEISSKTSYMQAAGTSSSSSTVPPTDVPSFSMLNDSLPYDFKDTDMKRLSMEIEKEKVEYMEKSRHLQVQLNELKTEIESLKLKERESAMDIMHENQAANRTQLKGKESCLHLSVIHSVCQLTLQSTQCRVAFFEEL</sequence>
<dbReference type="GO" id="GO:0005886">
    <property type="term" value="C:plasma membrane"/>
    <property type="evidence" value="ECO:0007669"/>
    <property type="project" value="UniProtKB-SubCell"/>
</dbReference>
<evidence type="ECO:0000256" key="8">
    <source>
        <dbReference type="ARBA" id="ARBA00022843"/>
    </source>
</evidence>
<evidence type="ECO:0000256" key="2">
    <source>
        <dbReference type="ARBA" id="ARBA00004202"/>
    </source>
</evidence>
<dbReference type="SMART" id="SM01196">
    <property type="entry name" value="FERM_C"/>
    <property type="match status" value="1"/>
</dbReference>
<dbReference type="SUPFAM" id="SSF50729">
    <property type="entry name" value="PH domain-like"/>
    <property type="match status" value="1"/>
</dbReference>
<dbReference type="Pfam" id="PF09380">
    <property type="entry name" value="FERM_C"/>
    <property type="match status" value="1"/>
</dbReference>
<dbReference type="Gene3D" id="1.20.80.10">
    <property type="match status" value="1"/>
</dbReference>
<evidence type="ECO:0000256" key="5">
    <source>
        <dbReference type="ARBA" id="ARBA00022475"/>
    </source>
</evidence>
<dbReference type="Pfam" id="PF00373">
    <property type="entry name" value="FERM_M"/>
    <property type="match status" value="1"/>
</dbReference>
<evidence type="ECO:0000256" key="16">
    <source>
        <dbReference type="SAM" id="Coils"/>
    </source>
</evidence>
<keyword evidence="5" id="KW-1003">Cell membrane</keyword>
<dbReference type="CDD" id="cd13194">
    <property type="entry name" value="FERM_C_ERM"/>
    <property type="match status" value="1"/>
</dbReference>
<dbReference type="EMBL" id="AY713974">
    <property type="protein sequence ID" value="AAU13782.1"/>
    <property type="molecule type" value="mRNA"/>
</dbReference>
<protein>
    <recommendedName>
        <fullName evidence="12">Merlin</fullName>
    </recommendedName>
    <alternativeName>
        <fullName evidence="15">Moesin-ezrin-radixin-like protein</fullName>
    </alternativeName>
    <alternativeName>
        <fullName evidence="13">Neurofibromin-2</fullName>
    </alternativeName>
    <alternativeName>
        <fullName evidence="14">Schwannomin</fullName>
    </alternativeName>
</protein>
<dbReference type="InterPro" id="IPR008954">
    <property type="entry name" value="Moesin_tail_sf"/>
</dbReference>
<dbReference type="InterPro" id="IPR011174">
    <property type="entry name" value="ERM"/>
</dbReference>
<dbReference type="InterPro" id="IPR000798">
    <property type="entry name" value="Ez/rad/moesin-like"/>
</dbReference>
<dbReference type="InterPro" id="IPR000299">
    <property type="entry name" value="FERM_domain"/>
</dbReference>
<keyword evidence="6" id="KW-0963">Cytoplasm</keyword>
<dbReference type="InterPro" id="IPR011993">
    <property type="entry name" value="PH-like_dom_sf"/>
</dbReference>
<dbReference type="GO" id="GO:0005634">
    <property type="term" value="C:nucleus"/>
    <property type="evidence" value="ECO:0007669"/>
    <property type="project" value="UniProtKB-SubCell"/>
</dbReference>
<organism evidence="19">
    <name type="scientific">Xenopus laevis</name>
    <name type="common">African clawed frog</name>
    <dbReference type="NCBI Taxonomy" id="8355"/>
    <lineage>
        <taxon>Eukaryota</taxon>
        <taxon>Metazoa</taxon>
        <taxon>Chordata</taxon>
        <taxon>Craniata</taxon>
        <taxon>Vertebrata</taxon>
        <taxon>Euteleostomi</taxon>
        <taxon>Amphibia</taxon>
        <taxon>Batrachia</taxon>
        <taxon>Anura</taxon>
        <taxon>Pipoidea</taxon>
        <taxon>Pipidae</taxon>
        <taxon>Xenopodinae</taxon>
        <taxon>Xenopus</taxon>
        <taxon>Xenopus</taxon>
    </lineage>
</organism>
<dbReference type="GO" id="GO:0005737">
    <property type="term" value="C:cytoplasm"/>
    <property type="evidence" value="ECO:0007669"/>
    <property type="project" value="UniProtKB-SubCell"/>
</dbReference>
<dbReference type="InterPro" id="IPR046810">
    <property type="entry name" value="ERM_helical"/>
</dbReference>
<evidence type="ECO:0000256" key="3">
    <source>
        <dbReference type="ARBA" id="ARBA00004316"/>
    </source>
</evidence>
<dbReference type="PIRSF" id="PIRSF002305">
    <property type="entry name" value="ERM"/>
    <property type="match status" value="1"/>
</dbReference>
<accession>Q64F50</accession>
<dbReference type="FunFam" id="1.20.80.10:FF:000002">
    <property type="entry name" value="radixin isoform X1"/>
    <property type="match status" value="1"/>
</dbReference>
<dbReference type="InterPro" id="IPR018980">
    <property type="entry name" value="FERM_PH-like_C"/>
</dbReference>
<name>Q64F50_XENLA</name>
<proteinExistence type="evidence at transcript level"/>
<evidence type="ECO:0000259" key="18">
    <source>
        <dbReference type="PROSITE" id="PS50057"/>
    </source>
</evidence>
<dbReference type="FunFam" id="2.30.29.30:FF:000003">
    <property type="entry name" value="Radixin isoform 1"/>
    <property type="match status" value="1"/>
</dbReference>
<feature type="domain" description="FERM" evidence="18">
    <location>
        <begin position="22"/>
        <end position="311"/>
    </location>
</feature>
<evidence type="ECO:0000256" key="12">
    <source>
        <dbReference type="ARBA" id="ARBA00068711"/>
    </source>
</evidence>
<evidence type="ECO:0000256" key="7">
    <source>
        <dbReference type="ARBA" id="ARBA00022553"/>
    </source>
</evidence>
<dbReference type="PRINTS" id="PR00661">
    <property type="entry name" value="ERMFAMILY"/>
</dbReference>
<evidence type="ECO:0000256" key="11">
    <source>
        <dbReference type="ARBA" id="ARBA00023273"/>
    </source>
</evidence>
<dbReference type="SUPFAM" id="SSF47031">
    <property type="entry name" value="Second domain of FERM"/>
    <property type="match status" value="1"/>
</dbReference>
<keyword evidence="8" id="KW-0832">Ubl conjugation</keyword>
<dbReference type="Pfam" id="PF00769">
    <property type="entry name" value="ERM_C"/>
    <property type="match status" value="1"/>
</dbReference>
<dbReference type="CDD" id="cd17186">
    <property type="entry name" value="FERM_F1_Merlin"/>
    <property type="match status" value="1"/>
</dbReference>
<dbReference type="Pfam" id="PF09379">
    <property type="entry name" value="FERM_N"/>
    <property type="match status" value="1"/>
</dbReference>
<keyword evidence="9" id="KW-0472">Membrane</keyword>
<dbReference type="Gene3D" id="6.10.360.10">
    <property type="match status" value="1"/>
</dbReference>
<feature type="compositionally biased region" description="Basic and acidic residues" evidence="17">
    <location>
        <begin position="449"/>
        <end position="468"/>
    </location>
</feature>
<feature type="region of interest" description="Disordered" evidence="17">
    <location>
        <begin position="449"/>
        <end position="470"/>
    </location>
</feature>
<evidence type="ECO:0000256" key="4">
    <source>
        <dbReference type="ARBA" id="ARBA00004496"/>
    </source>
</evidence>
<dbReference type="InterPro" id="IPR035963">
    <property type="entry name" value="FERM_2"/>
</dbReference>
<dbReference type="PROSITE" id="PS50057">
    <property type="entry name" value="FERM_3"/>
    <property type="match status" value="1"/>
</dbReference>
<comment type="subcellular location">
    <subcellularLocation>
        <location evidence="2">Cell membrane</location>
        <topology evidence="2">Peripheral membrane protein</topology>
    </subcellularLocation>
    <subcellularLocation>
        <location evidence="3">Cell projection</location>
    </subcellularLocation>
    <subcellularLocation>
        <location evidence="4">Cytoplasm</location>
    </subcellularLocation>
    <subcellularLocation>
        <location evidence="1">Nucleus</location>
    </subcellularLocation>
</comment>
<keyword evidence="10" id="KW-0539">Nucleus</keyword>
<dbReference type="SMART" id="SM00295">
    <property type="entry name" value="B41"/>
    <property type="match status" value="1"/>
</dbReference>
<evidence type="ECO:0000256" key="14">
    <source>
        <dbReference type="ARBA" id="ARBA00079831"/>
    </source>
</evidence>
<dbReference type="FunFam" id="1.20.5.450:FF:000001">
    <property type="entry name" value="radixin isoform X2"/>
    <property type="match status" value="1"/>
</dbReference>
<dbReference type="InterPro" id="IPR014352">
    <property type="entry name" value="FERM/acyl-CoA-bd_prot_sf"/>
</dbReference>
<dbReference type="InterPro" id="IPR019748">
    <property type="entry name" value="FERM_central"/>
</dbReference>
<dbReference type="InterPro" id="IPR019749">
    <property type="entry name" value="Band_41_domain"/>
</dbReference>
<dbReference type="PRINTS" id="PR00935">
    <property type="entry name" value="BAND41"/>
</dbReference>
<dbReference type="PROSITE" id="PS00660">
    <property type="entry name" value="FERM_1"/>
    <property type="match status" value="1"/>
</dbReference>
<dbReference type="Pfam" id="PF20492">
    <property type="entry name" value="ERM_helical"/>
    <property type="match status" value="1"/>
</dbReference>
<feature type="coiled-coil region" evidence="16">
    <location>
        <begin position="530"/>
        <end position="564"/>
    </location>
</feature>
<dbReference type="InterPro" id="IPR041789">
    <property type="entry name" value="ERM_FERM_C"/>
</dbReference>
<dbReference type="InterPro" id="IPR019747">
    <property type="entry name" value="FERM_CS"/>
</dbReference>
<dbReference type="InterPro" id="IPR029071">
    <property type="entry name" value="Ubiquitin-like_domsf"/>
</dbReference>
<keyword evidence="16" id="KW-0175">Coiled coil</keyword>
<keyword evidence="7" id="KW-0597">Phosphoprotein</keyword>
<keyword evidence="11" id="KW-0966">Cell projection</keyword>
<evidence type="ECO:0000256" key="17">
    <source>
        <dbReference type="SAM" id="MobiDB-lite"/>
    </source>
</evidence>
<dbReference type="CDD" id="cd14473">
    <property type="entry name" value="FERM_B-lobe"/>
    <property type="match status" value="1"/>
</dbReference>
<evidence type="ECO:0000256" key="9">
    <source>
        <dbReference type="ARBA" id="ARBA00023136"/>
    </source>
</evidence>
<feature type="coiled-coil region" evidence="16">
    <location>
        <begin position="313"/>
        <end position="415"/>
    </location>
</feature>
<dbReference type="InterPro" id="IPR018979">
    <property type="entry name" value="FERM_N"/>
</dbReference>
<evidence type="ECO:0000256" key="6">
    <source>
        <dbReference type="ARBA" id="ARBA00022490"/>
    </source>
</evidence>
<dbReference type="Gene3D" id="3.10.20.90">
    <property type="entry name" value="Phosphatidylinositol 3-kinase Catalytic Subunit, Chain A, domain 1"/>
    <property type="match status" value="1"/>
</dbReference>
<dbReference type="SUPFAM" id="SSF48678">
    <property type="entry name" value="Moesin tail domain"/>
    <property type="match status" value="1"/>
</dbReference>
<dbReference type="GO" id="GO:0003779">
    <property type="term" value="F:actin binding"/>
    <property type="evidence" value="ECO:0007669"/>
    <property type="project" value="InterPro"/>
</dbReference>
<evidence type="ECO:0000313" key="19">
    <source>
        <dbReference type="EMBL" id="AAU13782.1"/>
    </source>
</evidence>
<dbReference type="Gene3D" id="2.30.29.30">
    <property type="entry name" value="Pleckstrin-homology domain (PH domain)/Phosphotyrosine-binding domain (PTB)"/>
    <property type="match status" value="1"/>
</dbReference>